<dbReference type="InterPro" id="IPR012336">
    <property type="entry name" value="Thioredoxin-like_fold"/>
</dbReference>
<dbReference type="Pfam" id="PF13905">
    <property type="entry name" value="Thioredoxin_8"/>
    <property type="match status" value="1"/>
</dbReference>
<reference evidence="2" key="1">
    <citation type="journal article" date="2014" name="Int. J. Syst. Evol. Microbiol.">
        <title>Complete genome sequence of Corynebacterium casei LMG S-19264T (=DSM 44701T), isolated from a smear-ripened cheese.</title>
        <authorList>
            <consortium name="US DOE Joint Genome Institute (JGI-PGF)"/>
            <person name="Walter F."/>
            <person name="Albersmeier A."/>
            <person name="Kalinowski J."/>
            <person name="Ruckert C."/>
        </authorList>
    </citation>
    <scope>NUCLEOTIDE SEQUENCE</scope>
    <source>
        <strain evidence="2">NBRC 108769</strain>
    </source>
</reference>
<evidence type="ECO:0000313" key="2">
    <source>
        <dbReference type="EMBL" id="GLR17420.1"/>
    </source>
</evidence>
<name>A0AA37SSU9_9BACT</name>
<comment type="caution">
    <text evidence="2">The sequence shown here is derived from an EMBL/GenBank/DDBJ whole genome shotgun (WGS) entry which is preliminary data.</text>
</comment>
<evidence type="ECO:0000313" key="3">
    <source>
        <dbReference type="Proteomes" id="UP001156666"/>
    </source>
</evidence>
<evidence type="ECO:0000259" key="1">
    <source>
        <dbReference type="Pfam" id="PF13905"/>
    </source>
</evidence>
<dbReference type="EMBL" id="BSOH01000011">
    <property type="protein sequence ID" value="GLR17420.1"/>
    <property type="molecule type" value="Genomic_DNA"/>
</dbReference>
<dbReference type="InterPro" id="IPR036249">
    <property type="entry name" value="Thioredoxin-like_sf"/>
</dbReference>
<dbReference type="SUPFAM" id="SSF52833">
    <property type="entry name" value="Thioredoxin-like"/>
    <property type="match status" value="1"/>
</dbReference>
<proteinExistence type="predicted"/>
<gene>
    <name evidence="2" type="ORF">GCM10007940_20350</name>
</gene>
<dbReference type="AlphaFoldDB" id="A0AA37SSU9"/>
<sequence>MIILDCKNNYDFFAYVLKIKEELRKLTTYLLAFFWIGLFAQERTNLENPLIEKQIFDKDRIPLVEGKLLNYSPSDAPSLSIKYSFATPTIKKQVTRSAEIASDGSFNIKLDLGIGYQEVWLSVGDLYYGRLLANKDLYIELDLTLLQESPINHIGEGVAFSGTDAKMNMFINEFEIYKSDKRAEIDDEKISIIMSNSFSKLEKEKELKKVYKKQATIEHQFAKKNGKNFEWILANDRIASMYADLFSIHWGKKMSDLLKQECLAFKPSIVSNASIRYYDFIGLYYKIPNRIETKMITERTLRAQLSETTSSANLDQFLREYDKKRDHLQYNAEVYEQGEMLYLDTYEAELEMASLDLQLQKINKLSKEKSALVKLLSQPDNLRLRAIFIEKVKSEDPSSWIISLMTKDLETDIKLVDNLTSVLKQNKDQNNISIGTETHLTDCFIADSISMESLICNIKAMYPEKAIILDFWAPWTSICKDDLTRNKSFSEALDTLPIQMVYLCSSLDVSQKSWEDALASFPESGTHIYLNDQLTAEFMEYFQIKKYPTYFFIDQDGNFDRDLIPSVSQVKPRKLAARVSKSERI</sequence>
<protein>
    <recommendedName>
        <fullName evidence="1">Thioredoxin-like fold domain-containing protein</fullName>
    </recommendedName>
</protein>
<dbReference type="Gene3D" id="3.40.30.10">
    <property type="entry name" value="Glutaredoxin"/>
    <property type="match status" value="1"/>
</dbReference>
<organism evidence="2 3">
    <name type="scientific">Portibacter lacus</name>
    <dbReference type="NCBI Taxonomy" id="1099794"/>
    <lineage>
        <taxon>Bacteria</taxon>
        <taxon>Pseudomonadati</taxon>
        <taxon>Bacteroidota</taxon>
        <taxon>Saprospiria</taxon>
        <taxon>Saprospirales</taxon>
        <taxon>Haliscomenobacteraceae</taxon>
        <taxon>Portibacter</taxon>
    </lineage>
</organism>
<accession>A0AA37SSU9</accession>
<keyword evidence="3" id="KW-1185">Reference proteome</keyword>
<dbReference type="Proteomes" id="UP001156666">
    <property type="component" value="Unassembled WGS sequence"/>
</dbReference>
<reference evidence="2" key="2">
    <citation type="submission" date="2023-01" db="EMBL/GenBank/DDBJ databases">
        <title>Draft genome sequence of Portibacter lacus strain NBRC 108769.</title>
        <authorList>
            <person name="Sun Q."/>
            <person name="Mori K."/>
        </authorList>
    </citation>
    <scope>NUCLEOTIDE SEQUENCE</scope>
    <source>
        <strain evidence="2">NBRC 108769</strain>
    </source>
</reference>
<feature type="domain" description="Thioredoxin-like fold" evidence="1">
    <location>
        <begin position="465"/>
        <end position="558"/>
    </location>
</feature>